<dbReference type="STRING" id="573370.DMR_29850"/>
<protein>
    <submittedName>
        <fullName evidence="1">Uncharacterized protein</fullName>
    </submittedName>
</protein>
<gene>
    <name evidence="1" type="ordered locus">DMR_29850</name>
</gene>
<accession>C4XHV8</accession>
<sequence length="213" mass="23946">MLNKPEQNMQYTVSHPTLVILMKSFSWLKLERKCLQNTMSLFRPGQTNSTAPSTENQKMQLPAFQINRPFQDNRHQAGLKNRRILPLDTGDYAPKCHLAGHQLKIKNSSKLDLLTSLTFSAFFKENISIPSLGSFWGLGFSSDTPPPLSTGPFLGLSHSFPCWASPGPKPQEITAYTQRPISIELCLVRNYIELDISRKRHAINAGSCFLAQL</sequence>
<reference evidence="1 2" key="1">
    <citation type="journal article" date="2009" name="Genome Res.">
        <title>Whole genome sequence of Desulfovibrio magneticus strain RS-1 revealed common gene clusters in magnetotactic bacteria.</title>
        <authorList>
            <person name="Nakazawa H."/>
            <person name="Arakaki A."/>
            <person name="Narita-Yamada S."/>
            <person name="Yashiro I."/>
            <person name="Jinno K."/>
            <person name="Aoki N."/>
            <person name="Tsuruyama A."/>
            <person name="Okamura Y."/>
            <person name="Tanikawa S."/>
            <person name="Fujita N."/>
            <person name="Takeyama H."/>
            <person name="Matsunaga T."/>
        </authorList>
    </citation>
    <scope>NUCLEOTIDE SEQUENCE [LARGE SCALE GENOMIC DNA]</scope>
    <source>
        <strain evidence="2">ATCC 700980 / DSM 13731 / RS-1</strain>
    </source>
</reference>
<keyword evidence="2" id="KW-1185">Reference proteome</keyword>
<organism evidence="1 2">
    <name type="scientific">Solidesulfovibrio magneticus (strain ATCC 700980 / DSM 13731 / RS-1)</name>
    <name type="common">Desulfovibrio magneticus</name>
    <dbReference type="NCBI Taxonomy" id="573370"/>
    <lineage>
        <taxon>Bacteria</taxon>
        <taxon>Pseudomonadati</taxon>
        <taxon>Thermodesulfobacteriota</taxon>
        <taxon>Desulfovibrionia</taxon>
        <taxon>Desulfovibrionales</taxon>
        <taxon>Desulfovibrionaceae</taxon>
        <taxon>Solidesulfovibrio</taxon>
    </lineage>
</organism>
<dbReference type="KEGG" id="dma:DMR_29850"/>
<evidence type="ECO:0000313" key="2">
    <source>
        <dbReference type="Proteomes" id="UP000009071"/>
    </source>
</evidence>
<name>C4XHV8_SOLM1</name>
<evidence type="ECO:0000313" key="1">
    <source>
        <dbReference type="EMBL" id="BAH76476.1"/>
    </source>
</evidence>
<proteinExistence type="predicted"/>
<dbReference type="EMBL" id="AP010904">
    <property type="protein sequence ID" value="BAH76476.1"/>
    <property type="molecule type" value="Genomic_DNA"/>
</dbReference>
<dbReference type="AlphaFoldDB" id="C4XHV8"/>
<dbReference type="Proteomes" id="UP000009071">
    <property type="component" value="Chromosome"/>
</dbReference>
<dbReference type="HOGENOM" id="CLU_1292689_0_0_7"/>